<feature type="disulfide bond" evidence="6">
    <location>
        <begin position="1258"/>
        <end position="1268"/>
    </location>
</feature>
<dbReference type="SUPFAM" id="SSF57184">
    <property type="entry name" value="Growth factor receptor domain"/>
    <property type="match status" value="5"/>
</dbReference>
<dbReference type="Pfam" id="PF00054">
    <property type="entry name" value="Laminin_G_1"/>
    <property type="match status" value="3"/>
</dbReference>
<dbReference type="GO" id="GO:0000902">
    <property type="term" value="P:cell morphogenesis"/>
    <property type="evidence" value="ECO:0007669"/>
    <property type="project" value="UniProtKB-ARBA"/>
</dbReference>
<dbReference type="Gene3D" id="2.60.120.200">
    <property type="match status" value="5"/>
</dbReference>
<dbReference type="InterPro" id="IPR018097">
    <property type="entry name" value="EGF_Ca-bd_CS"/>
</dbReference>
<feature type="domain" description="EGF-like" evidence="9">
    <location>
        <begin position="329"/>
        <end position="365"/>
    </location>
</feature>
<feature type="signal peptide" evidence="7">
    <location>
        <begin position="1"/>
        <end position="23"/>
    </location>
</feature>
<feature type="domain" description="Laminin G" evidence="8">
    <location>
        <begin position="2191"/>
        <end position="2370"/>
    </location>
</feature>
<feature type="disulfide bond" evidence="6">
    <location>
        <begin position="1443"/>
        <end position="1452"/>
    </location>
</feature>
<dbReference type="CDD" id="cd00054">
    <property type="entry name" value="EGF_CA"/>
    <property type="match status" value="27"/>
</dbReference>
<feature type="domain" description="EGF-like" evidence="9">
    <location>
        <begin position="990"/>
        <end position="1028"/>
    </location>
</feature>
<dbReference type="FunFam" id="2.10.25.10:FF:000122">
    <property type="entry name" value="Protein crumbs homolog 2"/>
    <property type="match status" value="2"/>
</dbReference>
<feature type="disulfide bond" evidence="6">
    <location>
        <begin position="242"/>
        <end position="251"/>
    </location>
</feature>
<keyword evidence="11" id="KW-1185">Reference proteome</keyword>
<feature type="domain" description="EGF-like" evidence="9">
    <location>
        <begin position="707"/>
        <end position="743"/>
    </location>
</feature>
<feature type="domain" description="EGF-like" evidence="9">
    <location>
        <begin position="1179"/>
        <end position="1215"/>
    </location>
</feature>
<dbReference type="FunFam" id="2.10.25.10:FF:000117">
    <property type="entry name" value="Delta-like protein"/>
    <property type="match status" value="1"/>
</dbReference>
<keyword evidence="1 6" id="KW-0245">EGF-like domain</keyword>
<dbReference type="InterPro" id="IPR013320">
    <property type="entry name" value="ConA-like_dom_sf"/>
</dbReference>
<dbReference type="InterPro" id="IPR051830">
    <property type="entry name" value="NOTCH_homolog"/>
</dbReference>
<evidence type="ECO:0000256" key="1">
    <source>
        <dbReference type="ARBA" id="ARBA00022536"/>
    </source>
</evidence>
<evidence type="ECO:0000256" key="5">
    <source>
        <dbReference type="ARBA" id="ARBA00023180"/>
    </source>
</evidence>
<feature type="disulfide bond" evidence="6">
    <location>
        <begin position="1242"/>
        <end position="1251"/>
    </location>
</feature>
<feature type="disulfide bond" evidence="6">
    <location>
        <begin position="619"/>
        <end position="628"/>
    </location>
</feature>
<dbReference type="SUPFAM" id="SSF57196">
    <property type="entry name" value="EGF/Laminin"/>
    <property type="match status" value="19"/>
</dbReference>
<feature type="disulfide bond" evidence="6">
    <location>
        <begin position="204"/>
        <end position="213"/>
    </location>
</feature>
<feature type="disulfide bond" evidence="6">
    <location>
        <begin position="940"/>
        <end position="949"/>
    </location>
</feature>
<feature type="domain" description="EGF-like" evidence="9">
    <location>
        <begin position="1633"/>
        <end position="1670"/>
    </location>
</feature>
<dbReference type="PROSITE" id="PS50025">
    <property type="entry name" value="LAM_G_DOMAIN"/>
    <property type="match status" value="5"/>
</dbReference>
<feature type="disulfide bond" evidence="6">
    <location>
        <begin position="88"/>
        <end position="97"/>
    </location>
</feature>
<dbReference type="SMART" id="SM00282">
    <property type="entry name" value="LamG"/>
    <property type="match status" value="5"/>
</dbReference>
<dbReference type="FunFam" id="2.10.25.10:FF:000109">
    <property type="entry name" value="Notch homolog 4, [Drosophila]"/>
    <property type="match status" value="1"/>
</dbReference>
<feature type="domain" description="EGF-like" evidence="9">
    <location>
        <begin position="822"/>
        <end position="858"/>
    </location>
</feature>
<evidence type="ECO:0000313" key="11">
    <source>
        <dbReference type="Proteomes" id="UP000007879"/>
    </source>
</evidence>
<feature type="disulfide bond" evidence="6">
    <location>
        <begin position="733"/>
        <end position="742"/>
    </location>
</feature>
<feature type="disulfide bond" evidence="6">
    <location>
        <begin position="1018"/>
        <end position="1027"/>
    </location>
</feature>
<feature type="domain" description="EGF-like" evidence="9">
    <location>
        <begin position="952"/>
        <end position="988"/>
    </location>
</feature>
<dbReference type="FunFam" id="2.10.25.10:FF:000434">
    <property type="entry name" value="Predicted protein"/>
    <property type="match status" value="3"/>
</dbReference>
<feature type="domain" description="Laminin G" evidence="8">
    <location>
        <begin position="1675"/>
        <end position="1853"/>
    </location>
</feature>
<dbReference type="EnsemblMetazoa" id="XM_019997555.1">
    <property type="protein sequence ID" value="XP_019853114.1"/>
    <property type="gene ID" value="LOC100639489"/>
</dbReference>
<feature type="domain" description="EGF-like" evidence="9">
    <location>
        <begin position="442"/>
        <end position="478"/>
    </location>
</feature>
<dbReference type="PROSITE" id="PS00010">
    <property type="entry name" value="ASX_HYDROXYL"/>
    <property type="match status" value="17"/>
</dbReference>
<feature type="disulfide bond" evidence="6">
    <location>
        <begin position="657"/>
        <end position="666"/>
    </location>
</feature>
<feature type="domain" description="EGF-like" evidence="9">
    <location>
        <begin position="518"/>
        <end position="554"/>
    </location>
</feature>
<feature type="disulfide bond" evidence="6">
    <location>
        <begin position="2157"/>
        <end position="2174"/>
    </location>
</feature>
<reference evidence="11" key="1">
    <citation type="journal article" date="2010" name="Nature">
        <title>The Amphimedon queenslandica genome and the evolution of animal complexity.</title>
        <authorList>
            <person name="Srivastava M."/>
            <person name="Simakov O."/>
            <person name="Chapman J."/>
            <person name="Fahey B."/>
            <person name="Gauthier M.E."/>
            <person name="Mitros T."/>
            <person name="Richards G.S."/>
            <person name="Conaco C."/>
            <person name="Dacre M."/>
            <person name="Hellsten U."/>
            <person name="Larroux C."/>
            <person name="Putnam N.H."/>
            <person name="Stanke M."/>
            <person name="Adamska M."/>
            <person name="Darling A."/>
            <person name="Degnan S.M."/>
            <person name="Oakley T.H."/>
            <person name="Plachetzki D.C."/>
            <person name="Zhai Y."/>
            <person name="Adamski M."/>
            <person name="Calcino A."/>
            <person name="Cummins S.F."/>
            <person name="Goodstein D.M."/>
            <person name="Harris C."/>
            <person name="Jackson D.J."/>
            <person name="Leys S.P."/>
            <person name="Shu S."/>
            <person name="Woodcroft B.J."/>
            <person name="Vervoort M."/>
            <person name="Kosik K.S."/>
            <person name="Manning G."/>
            <person name="Degnan B.M."/>
            <person name="Rokhsar D.S."/>
        </authorList>
    </citation>
    <scope>NUCLEOTIDE SEQUENCE [LARGE SCALE GENOMIC DNA]</scope>
</reference>
<feature type="disulfide bond" evidence="6">
    <location>
        <begin position="2176"/>
        <end position="2185"/>
    </location>
</feature>
<dbReference type="FunFam" id="2.10.25.10:FF:000066">
    <property type="entry name" value="FAT atypical cadherin 4"/>
    <property type="match status" value="2"/>
</dbReference>
<dbReference type="SMART" id="SM00179">
    <property type="entry name" value="EGF_CA"/>
    <property type="match status" value="39"/>
</dbReference>
<feature type="disulfide bond" evidence="6">
    <location>
        <begin position="317"/>
        <end position="326"/>
    </location>
</feature>
<feature type="domain" description="Laminin G" evidence="8">
    <location>
        <begin position="1458"/>
        <end position="1637"/>
    </location>
</feature>
<feature type="disulfide bond" evidence="6">
    <location>
        <begin position="848"/>
        <end position="857"/>
    </location>
</feature>
<name>A0AAN0J7W2_AMPQE</name>
<feature type="domain" description="EGF-like" evidence="9">
    <location>
        <begin position="62"/>
        <end position="98"/>
    </location>
</feature>
<feature type="disulfide bond" evidence="6">
    <location>
        <begin position="887"/>
        <end position="896"/>
    </location>
</feature>
<feature type="disulfide bond" evidence="6">
    <location>
        <begin position="772"/>
        <end position="781"/>
    </location>
</feature>
<feature type="disulfide bond" evidence="6">
    <location>
        <begin position="468"/>
        <end position="477"/>
    </location>
</feature>
<feature type="domain" description="EGF-like" evidence="9">
    <location>
        <begin position="1417"/>
        <end position="1453"/>
    </location>
</feature>
<organism evidence="10 11">
    <name type="scientific">Amphimedon queenslandica</name>
    <name type="common">Sponge</name>
    <dbReference type="NCBI Taxonomy" id="400682"/>
    <lineage>
        <taxon>Eukaryota</taxon>
        <taxon>Metazoa</taxon>
        <taxon>Porifera</taxon>
        <taxon>Demospongiae</taxon>
        <taxon>Heteroscleromorpha</taxon>
        <taxon>Haplosclerida</taxon>
        <taxon>Niphatidae</taxon>
        <taxon>Amphimedon</taxon>
    </lineage>
</organism>
<feature type="domain" description="EGF-like" evidence="9">
    <location>
        <begin position="23"/>
        <end position="59"/>
    </location>
</feature>
<dbReference type="Pfam" id="PF00008">
    <property type="entry name" value="EGF"/>
    <property type="match status" value="27"/>
</dbReference>
<feature type="domain" description="EGF-like" evidence="9">
    <location>
        <begin position="1030"/>
        <end position="1066"/>
    </location>
</feature>
<feature type="domain" description="EGF-like" evidence="9">
    <location>
        <begin position="1373"/>
        <end position="1415"/>
    </location>
</feature>
<feature type="domain" description="EGF-like" evidence="9">
    <location>
        <begin position="556"/>
        <end position="592"/>
    </location>
</feature>
<feature type="disulfide bond" evidence="6">
    <location>
        <begin position="1093"/>
        <end position="1102"/>
    </location>
</feature>
<feature type="domain" description="EGF-like" evidence="9">
    <location>
        <begin position="138"/>
        <end position="174"/>
    </location>
</feature>
<dbReference type="Pfam" id="PF02210">
    <property type="entry name" value="Laminin_G_2"/>
    <property type="match status" value="2"/>
</dbReference>
<feature type="disulfide bond" evidence="6">
    <location>
        <begin position="1072"/>
        <end position="1082"/>
    </location>
</feature>
<feature type="domain" description="EGF-like" evidence="9">
    <location>
        <begin position="215"/>
        <end position="252"/>
    </location>
</feature>
<feature type="domain" description="EGF-like" evidence="9">
    <location>
        <begin position="784"/>
        <end position="820"/>
    </location>
</feature>
<dbReference type="PANTHER" id="PTHR24033">
    <property type="entry name" value="EGF-LIKE DOMAIN-CONTAINING PROTEIN"/>
    <property type="match status" value="1"/>
</dbReference>
<feature type="domain" description="EGF-like" evidence="9">
    <location>
        <begin position="594"/>
        <end position="629"/>
    </location>
</feature>
<protein>
    <submittedName>
        <fullName evidence="10">Uncharacterized protein</fullName>
    </submittedName>
</protein>
<feature type="domain" description="EGF-like" evidence="9">
    <location>
        <begin position="480"/>
        <end position="516"/>
    </location>
</feature>
<feature type="domain" description="EGF-like" evidence="9">
    <location>
        <begin position="2148"/>
        <end position="2186"/>
    </location>
</feature>
<feature type="domain" description="EGF-like" evidence="9">
    <location>
        <begin position="900"/>
        <end position="950"/>
    </location>
</feature>
<feature type="domain" description="EGF-like" evidence="9">
    <location>
        <begin position="2110"/>
        <end position="2146"/>
    </location>
</feature>
<feature type="disulfide bond" evidence="6">
    <location>
        <begin position="258"/>
        <end position="268"/>
    </location>
</feature>
<dbReference type="PRINTS" id="PR00010">
    <property type="entry name" value="EGFBLOOD"/>
</dbReference>
<keyword evidence="4 6" id="KW-1015">Disulfide bond</keyword>
<feature type="disulfide bond" evidence="6">
    <location>
        <begin position="355"/>
        <end position="364"/>
    </location>
</feature>
<feature type="disulfide bond" evidence="6">
    <location>
        <begin position="978"/>
        <end position="987"/>
    </location>
</feature>
<dbReference type="PROSITE" id="PS00022">
    <property type="entry name" value="EGF_1"/>
    <property type="match status" value="39"/>
</dbReference>
<dbReference type="FunFam" id="2.10.25.10:FF:000123">
    <property type="entry name" value="Crumbs homolog 1 (Drosophila)"/>
    <property type="match status" value="2"/>
</dbReference>
<feature type="disulfide bond" evidence="6">
    <location>
        <begin position="1167"/>
        <end position="1176"/>
    </location>
</feature>
<feature type="domain" description="EGF-like" evidence="9">
    <location>
        <begin position="746"/>
        <end position="782"/>
    </location>
</feature>
<sequence>MDTRTKAAILYLLVGCWLSFSVAQNLCFVNTCSNNGTCYIENGSDVCMCPPSYTGMTCEIEVVSGCQSTTCKNGGTCNDEDGVVRCDCLPIFTGQFCDSLLNGCDSNPCFNEATCSNFFGAFVCSCPPGFTGRQCETDNNDCASNPCADGGTCIDEVNGYTCECPPGFTGSNCSINIDDCRGSDVECHNDGECLDLVDDYYCDCTEEFGGRNCEIESDCPLDNLTQCENNGFCHRNTSSCSCITGYTGTYCETELNECDSNPCNNGTCVDKIGSFSCNCFPGYTGQQCEEVIDMCQPQPCYNGAMCVSSINGFDCFCRQGYTGQFCQVDIDECLSSPCQNGGNCTEMVNGFSCGCLPGYSGTQCEIDSCSSQPCQNDGTCIANGLTYSCVCSLDYTDENCTTFITPCYFEPCLNGATCINEDLDNYTCSCLPGFTEEDCSVNIDDCGSNPCQNEGTCIDLVNDYQCDCSAGYTGSDCQTDIDECLMTPCFNNGTCTDLVNSVSCECPPGFNGSLCQNNINECSSSPCSSGSTCIDEIDDFTCLCPMGLTGTQCDISIIDCSDMPCGNNGTCTDTPGGYECSCSSGYTGVHCMVNINDCLPHPCNNGTCIDGINEYVCICPEDYTGDNCETPIDHCDSNPCSSLATCITNPGGYQCICPIDFTGTDCFDQINDCQPNPCNNGGTCSDLIGTFNCSCPLGFEGSICEYDINECASLPCLNGGNCTDLVNGYSCSCPHGFNGTNCENSTITTCESVVCENGGMCDDTPTGFECLCPNGYTGPYCQNNIDDCLSNPCLNNATCIDEIANYTCECTEGFDGRNCAIDTDLCSPQPCFNGGTCSETSDSFFCTCPLGYFGSHCQNTLDPCSSSPCLNSGICTNVNGTNFSCACSQAYGGERCEIKLFPDCLDMPCLNNGTCAELVGSGNIGGSGAGEPGPRIYCQCPLGYAGEFCENITDLCVSSPCKNNATCIGDSANFTCTCLPGFTGTLCETELTGCHTELYPCLNGGECMEMDGQFMCNCAPGFTGPLCGYGINECRNQPCLNGGTCRDFFRYYVCICPPNFTGTDCESMIDPCTNIDCNNGSCIGDMGTYTCQCDPGWTGLQCESEINECDGVDCTNGTCVDLINNYTCQCSDGFTGQFCEINIDDCAGINCNNGTCVDGIGSYQCDCLLGYTGPSCDTIIDDCAGMPCMNNASCIDLFNNYTCVCSDGFTGRFCEVNIDDCLNINCNNGSCEDLINDHMCNCFPGFTDQRCETDINECDGNPCNDGTCTDGINSFSCSCPPDYTGDTCDTEINLCLMEQPCLNNGTCTSDKIEGIPIYNCSCSVPLYSGDNCEQINSCSLSPCQNNATCTGNLTTGDYTCHCSENYYGTHCERFDYCHSNPCQNDGTCINGSPGNLISDTFLCICMPQFNGSDCSMELSPCSIDPCMNGGTCVEDGSTRYCQCPVGYTGNNCSEVFSSDTPYFNGDSYTLVPYSPNNNNSQSLINLHFRTSSQSGLLLYISEEDHSSYLSLGIEAGLLSLRMRQEGSFIQSVARYHPVSDDRWHYVEVTQNGLEIKTEIDGYPNSTSLIDMFLIFEPAVTYIGGFDNYTSLPSAVLQSSGFIGYINATIQLGGEALHIIDDSIAGRDIAHGEAAGSCGPETCSNGGICVEESQSSFLCLCPIGFRGDTCEQDTEIIVPYFNTRSYAIVSNDAFSLYGGIDIDITLHTSSPNGLIYYLYDSTNVTNDYFTLYLEEGGIGIEYSMEGSAHIVSYQGNVSDNEWHLMTVQLNTSGLYLILDGSLVLYSNNATLSSIYLTSPLFLGGLPNGLIADSVSGSGLNGCIRDVQISNTSLGLIENNVLYGLGLLECPQSLCPLVQCLNGGTCVDSDVSVFGFECSCPSGYNGTYCEVLLSTCIPNPCLFDGVCTDFNNMTYSCQCTLGRQGRICDEELNITVPAFYGNSYLAYSSLSSITNVQSNLILSLTFKPTSPSGLLLFNGHSNTDFSQYVSISLVNSSVVYKFDLGSGLATISSPITLGLNQWHTITAYRTGRVGFLRVNDEELLTNTSLGTLNGLNIAGDMWLGGTDRFNIISQHAGVGTGLTGCISSVSVNGISINLVSSAERGLNIGECNMTSCSSFPCFNGGTCTETGSSFICQCPAGYEGGLCGLQTFSCLSSPCGNGGTCIEGVAEGGYNCLCPLGFGGNNCNEMLQVSTPSFNRTSYQEYSSPAPISLSTIISLSFHPTSSNGLILYIGDVSTTRDFLSLSLVSGRIQLRYDLGSGPAIIASPSVIPLNQWTSVTVNRVRKDGVLVVDSVSTNGSSPGFAGLLNPAGNLYIGGGAGGVGGYQVSPNAGSHVGLTGCVDTATLRVNSFGLGAVISSRGVIQCQVDPCSHSPCQNGGSCVSSDLTYSCVCPLGYSGDQCQEISNATEGAAISQCPTSVACNVNPCLNGGKCIAVLVNGIIEERCQCSLPFAAGAKCEQRVSFSSAFFAGDGYLLFPAVNIPLSSITIHTEIRLSIIPSNGSGLLLYIGHANPSTGNYLLVGMNEGVLEFRFQLGSGVGLVETSQPLAIGQQHNITLLRTDYRGRILMSQGNTTVFTDGMSQGSSRHLNLSPYDFVLFLGGAPNVPLISQQVYQTGFSGCLVSVVQLGYSMNPEPVPFDTSSVGENVTTCS</sequence>
<feature type="disulfide bond" evidence="6">
    <location>
        <begin position="2136"/>
        <end position="2145"/>
    </location>
</feature>
<evidence type="ECO:0000313" key="10">
    <source>
        <dbReference type="EnsemblMetazoa" id="XP_019853114.1"/>
    </source>
</evidence>
<feature type="disulfide bond" evidence="6">
    <location>
        <begin position="544"/>
        <end position="553"/>
    </location>
</feature>
<feature type="disulfide bond" evidence="6">
    <location>
        <begin position="1130"/>
        <end position="1139"/>
    </location>
</feature>
<feature type="domain" description="EGF-like" evidence="9">
    <location>
        <begin position="254"/>
        <end position="289"/>
    </location>
</feature>
<dbReference type="FunFam" id="2.10.25.10:FF:000004">
    <property type="entry name" value="Neurogenic locus notch 1"/>
    <property type="match status" value="3"/>
</dbReference>
<reference evidence="10" key="2">
    <citation type="submission" date="2024-06" db="UniProtKB">
        <authorList>
            <consortium name="EnsemblMetazoa"/>
        </authorList>
    </citation>
    <scope>IDENTIFICATION</scope>
</reference>
<dbReference type="KEGG" id="aqu:100639489"/>
<dbReference type="PROSITE" id="PS50026">
    <property type="entry name" value="EGF_3"/>
    <property type="match status" value="44"/>
</dbReference>
<feature type="domain" description="EGF-like" evidence="9">
    <location>
        <begin position="1142"/>
        <end position="1177"/>
    </location>
</feature>
<dbReference type="InterPro" id="IPR001791">
    <property type="entry name" value="Laminin_G"/>
</dbReference>
<feature type="disulfide bond" evidence="6">
    <location>
        <begin position="1878"/>
        <end position="1887"/>
    </location>
</feature>
<dbReference type="Proteomes" id="UP000007879">
    <property type="component" value="Unassembled WGS sequence"/>
</dbReference>
<dbReference type="InterPro" id="IPR001881">
    <property type="entry name" value="EGF-like_Ca-bd_dom"/>
</dbReference>
<dbReference type="GO" id="GO:0005886">
    <property type="term" value="C:plasma membrane"/>
    <property type="evidence" value="ECO:0007669"/>
    <property type="project" value="UniProtKB-ARBA"/>
</dbReference>
<accession>A0AAN0J7W2</accession>
<dbReference type="InterPro" id="IPR009030">
    <property type="entry name" value="Growth_fac_rcpt_cys_sf"/>
</dbReference>
<dbReference type="SMART" id="SM00181">
    <property type="entry name" value="EGF"/>
    <property type="match status" value="44"/>
</dbReference>
<evidence type="ECO:0000256" key="3">
    <source>
        <dbReference type="ARBA" id="ARBA00022737"/>
    </source>
</evidence>
<dbReference type="GO" id="GO:0003008">
    <property type="term" value="P:system process"/>
    <property type="evidence" value="ECO:0007669"/>
    <property type="project" value="UniProtKB-ARBA"/>
</dbReference>
<feature type="domain" description="EGF-like" evidence="9">
    <location>
        <begin position="1334"/>
        <end position="1372"/>
    </location>
</feature>
<feature type="disulfide bond" evidence="6">
    <location>
        <begin position="279"/>
        <end position="288"/>
    </location>
</feature>
<feature type="domain" description="EGF-like" evidence="9">
    <location>
        <begin position="100"/>
        <end position="136"/>
    </location>
</feature>
<feature type="disulfide bond" evidence="6">
    <location>
        <begin position="391"/>
        <end position="400"/>
    </location>
</feature>
<evidence type="ECO:0000259" key="8">
    <source>
        <dbReference type="PROSITE" id="PS50025"/>
    </source>
</evidence>
<dbReference type="GeneID" id="100639489"/>
<feature type="disulfide bond" evidence="6">
    <location>
        <begin position="1205"/>
        <end position="1214"/>
    </location>
</feature>
<feature type="disulfide bond" evidence="6">
    <location>
        <begin position="582"/>
        <end position="591"/>
    </location>
</feature>
<dbReference type="InterPro" id="IPR013032">
    <property type="entry name" value="EGF-like_CS"/>
</dbReference>
<evidence type="ECO:0000256" key="6">
    <source>
        <dbReference type="PROSITE-ProRule" id="PRU00076"/>
    </source>
</evidence>
<feature type="domain" description="EGF-like" evidence="9">
    <location>
        <begin position="1068"/>
        <end position="1103"/>
    </location>
</feature>
<feature type="domain" description="EGF-like" evidence="9">
    <location>
        <begin position="1217"/>
        <end position="1252"/>
    </location>
</feature>
<feature type="domain" description="Laminin G" evidence="8">
    <location>
        <begin position="2464"/>
        <end position="2651"/>
    </location>
</feature>
<feature type="chain" id="PRO_5042925468" evidence="7">
    <location>
        <begin position="24"/>
        <end position="2652"/>
    </location>
</feature>
<feature type="domain" description="EGF-like" evidence="9">
    <location>
        <begin position="631"/>
        <end position="667"/>
    </location>
</feature>
<dbReference type="GO" id="GO:0005509">
    <property type="term" value="F:calcium ion binding"/>
    <property type="evidence" value="ECO:0007669"/>
    <property type="project" value="InterPro"/>
</dbReference>
<dbReference type="SUPFAM" id="SSF49899">
    <property type="entry name" value="Concanavalin A-like lectins/glucanases"/>
    <property type="match status" value="5"/>
</dbReference>
<feature type="domain" description="EGF-like" evidence="9">
    <location>
        <begin position="1254"/>
        <end position="1289"/>
    </location>
</feature>
<feature type="disulfide bond" evidence="6">
    <location>
        <begin position="1056"/>
        <end position="1065"/>
    </location>
</feature>
<dbReference type="PROSITE" id="PS01187">
    <property type="entry name" value="EGF_CA"/>
    <property type="match status" value="4"/>
</dbReference>
<feature type="domain" description="EGF-like" evidence="9">
    <location>
        <begin position="2418"/>
        <end position="2459"/>
    </location>
</feature>
<feature type="disulfide bond" evidence="6">
    <location>
        <begin position="126"/>
        <end position="135"/>
    </location>
</feature>
<feature type="domain" description="EGF-like" evidence="9">
    <location>
        <begin position="1105"/>
        <end position="1140"/>
    </location>
</feature>
<feature type="domain" description="EGF-like" evidence="9">
    <location>
        <begin position="366"/>
        <end position="401"/>
    </location>
</feature>
<feature type="domain" description="EGF-like" evidence="9">
    <location>
        <begin position="1890"/>
        <end position="1927"/>
    </location>
</feature>
<dbReference type="Pfam" id="PF12661">
    <property type="entry name" value="hEGF"/>
    <property type="match status" value="6"/>
</dbReference>
<dbReference type="CDD" id="cd00110">
    <property type="entry name" value="LamG"/>
    <property type="match status" value="5"/>
</dbReference>
<feature type="disulfide bond" evidence="6">
    <location>
        <begin position="695"/>
        <end position="704"/>
    </location>
</feature>
<feature type="disulfide bond" evidence="6">
    <location>
        <begin position="1660"/>
        <end position="1669"/>
    </location>
</feature>
<feature type="disulfide bond" evidence="6">
    <location>
        <begin position="810"/>
        <end position="819"/>
    </location>
</feature>
<dbReference type="PROSITE" id="PS01186">
    <property type="entry name" value="EGF_2"/>
    <property type="match status" value="30"/>
</dbReference>
<feature type="disulfide bond" evidence="6">
    <location>
        <begin position="2392"/>
        <end position="2401"/>
    </location>
</feature>
<feature type="disulfide bond" evidence="6">
    <location>
        <begin position="164"/>
        <end position="173"/>
    </location>
</feature>
<evidence type="ECO:0000256" key="2">
    <source>
        <dbReference type="ARBA" id="ARBA00022729"/>
    </source>
</evidence>
<dbReference type="PANTHER" id="PTHR24033:SF151">
    <property type="entry name" value="NOTCH 2"/>
    <property type="match status" value="1"/>
</dbReference>
<feature type="disulfide bond" evidence="6">
    <location>
        <begin position="598"/>
        <end position="608"/>
    </location>
</feature>
<feature type="disulfide bond" evidence="6">
    <location>
        <begin position="1146"/>
        <end position="1156"/>
    </location>
</feature>
<feature type="domain" description="EGF-like" evidence="9">
    <location>
        <begin position="860"/>
        <end position="897"/>
    </location>
</feature>
<feature type="disulfide bond" evidence="6">
    <location>
        <begin position="49"/>
        <end position="58"/>
    </location>
</feature>
<keyword evidence="5" id="KW-0325">Glycoprotein</keyword>
<keyword evidence="3" id="KW-0677">Repeat</keyword>
<comment type="caution">
    <text evidence="6">Lacks conserved residue(s) required for the propagation of feature annotation.</text>
</comment>
<feature type="disulfide bond" evidence="6">
    <location>
        <begin position="1221"/>
        <end position="1231"/>
    </location>
</feature>
<feature type="domain" description="EGF-like" evidence="9">
    <location>
        <begin position="403"/>
        <end position="440"/>
    </location>
</feature>
<feature type="domain" description="Laminin G" evidence="8">
    <location>
        <begin position="1935"/>
        <end position="2109"/>
    </location>
</feature>
<feature type="disulfide bond" evidence="6">
    <location>
        <begin position="1917"/>
        <end position="1926"/>
    </location>
</feature>
<feature type="domain" description="EGF-like" evidence="9">
    <location>
        <begin position="291"/>
        <end position="327"/>
    </location>
</feature>
<dbReference type="InterPro" id="IPR000742">
    <property type="entry name" value="EGF"/>
</dbReference>
<evidence type="ECO:0000256" key="4">
    <source>
        <dbReference type="ARBA" id="ARBA00023157"/>
    </source>
</evidence>
<dbReference type="Gene3D" id="2.10.25.10">
    <property type="entry name" value="Laminin"/>
    <property type="match status" value="43"/>
</dbReference>
<dbReference type="GO" id="GO:0051240">
    <property type="term" value="P:positive regulation of multicellular organismal process"/>
    <property type="evidence" value="ECO:0007669"/>
    <property type="project" value="UniProtKB-ARBA"/>
</dbReference>
<feature type="disulfide bond" evidence="6">
    <location>
        <begin position="430"/>
        <end position="439"/>
    </location>
</feature>
<feature type="domain" description="EGF-like" evidence="9">
    <location>
        <begin position="176"/>
        <end position="214"/>
    </location>
</feature>
<proteinExistence type="predicted"/>
<keyword evidence="2 7" id="KW-0732">Signal</keyword>
<evidence type="ECO:0000259" key="9">
    <source>
        <dbReference type="PROSITE" id="PS50026"/>
    </source>
</evidence>
<feature type="disulfide bond" evidence="6">
    <location>
        <begin position="1405"/>
        <end position="1414"/>
    </location>
</feature>
<feature type="disulfide bond" evidence="6">
    <location>
        <begin position="1362"/>
        <end position="1371"/>
    </location>
</feature>
<dbReference type="RefSeq" id="XP_019853114.1">
    <property type="nucleotide sequence ID" value="XM_019997555.1"/>
</dbReference>
<dbReference type="FunFam" id="2.10.25.10:FF:000230">
    <property type="entry name" value="Delta-like protein"/>
    <property type="match status" value="1"/>
</dbReference>
<feature type="disulfide bond" evidence="6">
    <location>
        <begin position="1343"/>
        <end position="1360"/>
    </location>
</feature>
<feature type="disulfide bond" evidence="6">
    <location>
        <begin position="506"/>
        <end position="515"/>
    </location>
</feature>
<dbReference type="FunFam" id="2.10.25.10:FF:000472">
    <property type="entry name" value="Uncharacterized protein, isoform A"/>
    <property type="match status" value="5"/>
</dbReference>
<feature type="disulfide bond" evidence="6">
    <location>
        <begin position="1109"/>
        <end position="1119"/>
    </location>
</feature>
<feature type="domain" description="EGF-like" evidence="9">
    <location>
        <begin position="1291"/>
        <end position="1333"/>
    </location>
</feature>
<feature type="domain" description="EGF-like" evidence="9">
    <location>
        <begin position="2366"/>
        <end position="2402"/>
    </location>
</feature>
<evidence type="ECO:0000256" key="7">
    <source>
        <dbReference type="SAM" id="SignalP"/>
    </source>
</evidence>
<feature type="disulfide bond" evidence="6">
    <location>
        <begin position="1279"/>
        <end position="1288"/>
    </location>
</feature>
<dbReference type="InterPro" id="IPR000152">
    <property type="entry name" value="EGF-type_Asp/Asn_hydroxyl_site"/>
</dbReference>
<feature type="domain" description="EGF-like" evidence="9">
    <location>
        <begin position="1849"/>
        <end position="1888"/>
    </location>
</feature>
<feature type="domain" description="EGF-like" evidence="9">
    <location>
        <begin position="669"/>
        <end position="705"/>
    </location>
</feature>